<sequence>MATKALWALKIFVSGVVTASSATAMGHTIDICSRTSLQSCAGIQGWIISAGVVSLVWFGVMSFLMAVTGKFYPLTQSIEWLGNTFFVAWWAAAVATVTTITYTFPEITLAFTWISFFFSLLASALCLVDEEAAEEALAPAKRSEFSD</sequence>
<gene>
    <name evidence="3" type="ORF">TOLI1172_LOCUS2250</name>
</gene>
<feature type="transmembrane region" description="Helical" evidence="1">
    <location>
        <begin position="110"/>
        <end position="128"/>
    </location>
</feature>
<name>A0A7S1EQG7_9RHOD</name>
<feature type="transmembrane region" description="Helical" evidence="1">
    <location>
        <begin position="45"/>
        <end position="68"/>
    </location>
</feature>
<protein>
    <recommendedName>
        <fullName evidence="4">MARVEL domain-containing protein</fullName>
    </recommendedName>
</protein>
<feature type="chain" id="PRO_5030923813" description="MARVEL domain-containing protein" evidence="2">
    <location>
        <begin position="20"/>
        <end position="147"/>
    </location>
</feature>
<dbReference type="EMBL" id="HBFP01003161">
    <property type="protein sequence ID" value="CAD8817861.1"/>
    <property type="molecule type" value="Transcribed_RNA"/>
</dbReference>
<evidence type="ECO:0008006" key="4">
    <source>
        <dbReference type="Google" id="ProtNLM"/>
    </source>
</evidence>
<dbReference type="AlphaFoldDB" id="A0A7S1EQG7"/>
<organism evidence="3">
    <name type="scientific">Timspurckia oligopyrenoides</name>
    <dbReference type="NCBI Taxonomy" id="708627"/>
    <lineage>
        <taxon>Eukaryota</taxon>
        <taxon>Rhodophyta</taxon>
        <taxon>Bangiophyceae</taxon>
        <taxon>Porphyridiales</taxon>
        <taxon>Porphyridiaceae</taxon>
        <taxon>Timspurckia</taxon>
    </lineage>
</organism>
<keyword evidence="1" id="KW-1133">Transmembrane helix</keyword>
<reference evidence="3" key="1">
    <citation type="submission" date="2021-01" db="EMBL/GenBank/DDBJ databases">
        <authorList>
            <person name="Corre E."/>
            <person name="Pelletier E."/>
            <person name="Niang G."/>
            <person name="Scheremetjew M."/>
            <person name="Finn R."/>
            <person name="Kale V."/>
            <person name="Holt S."/>
            <person name="Cochrane G."/>
            <person name="Meng A."/>
            <person name="Brown T."/>
            <person name="Cohen L."/>
        </authorList>
    </citation>
    <scope>NUCLEOTIDE SEQUENCE</scope>
    <source>
        <strain evidence="3">CCMP3278</strain>
    </source>
</reference>
<accession>A0A7S1EQG7</accession>
<evidence type="ECO:0000313" key="3">
    <source>
        <dbReference type="EMBL" id="CAD8817861.1"/>
    </source>
</evidence>
<keyword evidence="1" id="KW-0472">Membrane</keyword>
<feature type="signal peptide" evidence="2">
    <location>
        <begin position="1"/>
        <end position="19"/>
    </location>
</feature>
<keyword evidence="2" id="KW-0732">Signal</keyword>
<proteinExistence type="predicted"/>
<evidence type="ECO:0000256" key="1">
    <source>
        <dbReference type="SAM" id="Phobius"/>
    </source>
</evidence>
<feature type="transmembrane region" description="Helical" evidence="1">
    <location>
        <begin position="80"/>
        <end position="104"/>
    </location>
</feature>
<keyword evidence="1" id="KW-0812">Transmembrane</keyword>
<evidence type="ECO:0000256" key="2">
    <source>
        <dbReference type="SAM" id="SignalP"/>
    </source>
</evidence>